<feature type="domain" description="RRM" evidence="2">
    <location>
        <begin position="47"/>
        <end position="127"/>
    </location>
</feature>
<dbReference type="SUPFAM" id="SSF54928">
    <property type="entry name" value="RNA-binding domain, RBD"/>
    <property type="match status" value="1"/>
</dbReference>
<protein>
    <recommendedName>
        <fullName evidence="2">RRM domain-containing protein</fullName>
    </recommendedName>
</protein>
<organism evidence="4 7">
    <name type="scientific">Didymodactylos carnosus</name>
    <dbReference type="NCBI Taxonomy" id="1234261"/>
    <lineage>
        <taxon>Eukaryota</taxon>
        <taxon>Metazoa</taxon>
        <taxon>Spiralia</taxon>
        <taxon>Gnathifera</taxon>
        <taxon>Rotifera</taxon>
        <taxon>Eurotatoria</taxon>
        <taxon>Bdelloidea</taxon>
        <taxon>Philodinida</taxon>
        <taxon>Philodinidae</taxon>
        <taxon>Didymodactylos</taxon>
    </lineage>
</organism>
<reference evidence="4" key="1">
    <citation type="submission" date="2021-02" db="EMBL/GenBank/DDBJ databases">
        <authorList>
            <person name="Nowell W R."/>
        </authorList>
    </citation>
    <scope>NUCLEOTIDE SEQUENCE</scope>
</reference>
<evidence type="ECO:0000313" key="3">
    <source>
        <dbReference type="EMBL" id="CAF0918212.1"/>
    </source>
</evidence>
<keyword evidence="7" id="KW-1185">Reference proteome</keyword>
<dbReference type="AlphaFoldDB" id="A0A816C144"/>
<dbReference type="Proteomes" id="UP000682733">
    <property type="component" value="Unassembled WGS sequence"/>
</dbReference>
<evidence type="ECO:0000313" key="6">
    <source>
        <dbReference type="EMBL" id="CAF4504104.1"/>
    </source>
</evidence>
<dbReference type="EMBL" id="CAJNOQ010039549">
    <property type="protein sequence ID" value="CAF1616810.1"/>
    <property type="molecule type" value="Genomic_DNA"/>
</dbReference>
<comment type="caution">
    <text evidence="4">The sequence shown here is derived from an EMBL/GenBank/DDBJ whole genome shotgun (WGS) entry which is preliminary data.</text>
</comment>
<dbReference type="EMBL" id="CAJOBC010106529">
    <property type="protein sequence ID" value="CAF4504104.1"/>
    <property type="molecule type" value="Genomic_DNA"/>
</dbReference>
<evidence type="ECO:0000256" key="1">
    <source>
        <dbReference type="PROSITE-ProRule" id="PRU00176"/>
    </source>
</evidence>
<name>A0A816C144_9BILA</name>
<dbReference type="InterPro" id="IPR000504">
    <property type="entry name" value="RRM_dom"/>
</dbReference>
<dbReference type="SMART" id="SM00360">
    <property type="entry name" value="RRM"/>
    <property type="match status" value="1"/>
</dbReference>
<dbReference type="Gene3D" id="3.30.70.330">
    <property type="match status" value="1"/>
</dbReference>
<dbReference type="InterPro" id="IPR035979">
    <property type="entry name" value="RBD_domain_sf"/>
</dbReference>
<dbReference type="EMBL" id="CAJNOK010003884">
    <property type="protein sequence ID" value="CAF0918212.1"/>
    <property type="molecule type" value="Genomic_DNA"/>
</dbReference>
<dbReference type="Proteomes" id="UP000677228">
    <property type="component" value="Unassembled WGS sequence"/>
</dbReference>
<dbReference type="Proteomes" id="UP000663829">
    <property type="component" value="Unassembled WGS sequence"/>
</dbReference>
<dbReference type="EMBL" id="CAJOBA010003885">
    <property type="protein sequence ID" value="CAF3696091.1"/>
    <property type="molecule type" value="Genomic_DNA"/>
</dbReference>
<sequence length="251" mass="29862">MKRRRESDCRNSRERVLVNVCQPVKQDVYENSANLLRRVKKKRKINYNLFISELPWNCTVPRIVKAFKERGYSKIRVKLAKDDKGRFTGMAFVEFSKYHLTQLIEEHSIKPFCISKNRPLHMKRLLHNVPYDDKLTRCAVSSQIKIIFAPLFDTLPDHIIRTAFERYGRISHLTSYYDEELCRLVCDIQYKNYDSVDQVIQCSPFDPLCIESVHKAIDMLPEYHPQMIQHRKKIDNVKVKRAMYHEKLKGK</sequence>
<keyword evidence="1" id="KW-0694">RNA-binding</keyword>
<dbReference type="Pfam" id="PF00076">
    <property type="entry name" value="RRM_1"/>
    <property type="match status" value="1"/>
</dbReference>
<dbReference type="GO" id="GO:0003723">
    <property type="term" value="F:RNA binding"/>
    <property type="evidence" value="ECO:0007669"/>
    <property type="project" value="UniProtKB-UniRule"/>
</dbReference>
<dbReference type="InterPro" id="IPR012677">
    <property type="entry name" value="Nucleotide-bd_a/b_plait_sf"/>
</dbReference>
<evidence type="ECO:0000313" key="4">
    <source>
        <dbReference type="EMBL" id="CAF1616810.1"/>
    </source>
</evidence>
<dbReference type="PROSITE" id="PS50102">
    <property type="entry name" value="RRM"/>
    <property type="match status" value="1"/>
</dbReference>
<gene>
    <name evidence="4" type="ORF">GPM918_LOCUS43479</name>
    <name evidence="3" type="ORF">OVA965_LOCUS10479</name>
    <name evidence="6" type="ORF">SRO942_LOCUS44982</name>
    <name evidence="5" type="ORF">TMI583_LOCUS10475</name>
</gene>
<accession>A0A816C144</accession>
<evidence type="ECO:0000313" key="5">
    <source>
        <dbReference type="EMBL" id="CAF3696091.1"/>
    </source>
</evidence>
<evidence type="ECO:0000313" key="7">
    <source>
        <dbReference type="Proteomes" id="UP000663829"/>
    </source>
</evidence>
<proteinExistence type="predicted"/>
<dbReference type="Proteomes" id="UP000681722">
    <property type="component" value="Unassembled WGS sequence"/>
</dbReference>
<evidence type="ECO:0000259" key="2">
    <source>
        <dbReference type="PROSITE" id="PS50102"/>
    </source>
</evidence>